<evidence type="ECO:0000256" key="2">
    <source>
        <dbReference type="ARBA" id="ARBA00023172"/>
    </source>
</evidence>
<sequence>MPTSAEVVAAFIAYRASSVTHSTISRDVAAISALHLDSGLEDPTTHHGVRLALRSVGRSHGTAPSRRAAPVTTDAMRHIIESMDDLHTSVGKRDRAILLIGLAAAQRRSEVADLTTKDLTRLDTGLLVRIRRSKTDQTGKGDVIGVPLGEHSETCPVLAIEDWLEVSGRKIGDGKPLFSRIFNHASIAKTKLSDRSIARIIQARATAAGITGKEYSQVFGTGSWISGHSLRAGHATSAAEAGLDPMTIARTTRHRRLDSLSRYVRPASAVDDSTAGKIGL</sequence>
<dbReference type="SUPFAM" id="SSF47823">
    <property type="entry name" value="lambda integrase-like, N-terminal domain"/>
    <property type="match status" value="1"/>
</dbReference>
<protein>
    <submittedName>
        <fullName evidence="4">Site-specific integrase</fullName>
    </submittedName>
</protein>
<dbReference type="CDD" id="cd00799">
    <property type="entry name" value="INT_Cre_C"/>
    <property type="match status" value="1"/>
</dbReference>
<evidence type="ECO:0000259" key="3">
    <source>
        <dbReference type="PROSITE" id="PS51898"/>
    </source>
</evidence>
<organism evidence="4 5">
    <name type="scientific">Brachybacterium kimchii</name>
    <dbReference type="NCBI Taxonomy" id="2942909"/>
    <lineage>
        <taxon>Bacteria</taxon>
        <taxon>Bacillati</taxon>
        <taxon>Actinomycetota</taxon>
        <taxon>Actinomycetes</taxon>
        <taxon>Micrococcales</taxon>
        <taxon>Dermabacteraceae</taxon>
        <taxon>Brachybacterium</taxon>
    </lineage>
</organism>
<dbReference type="InterPro" id="IPR002104">
    <property type="entry name" value="Integrase_catalytic"/>
</dbReference>
<dbReference type="SUPFAM" id="SSF56349">
    <property type="entry name" value="DNA breaking-rejoining enzymes"/>
    <property type="match status" value="1"/>
</dbReference>
<dbReference type="Pfam" id="PF00589">
    <property type="entry name" value="Phage_integrase"/>
    <property type="match status" value="1"/>
</dbReference>
<gene>
    <name evidence="4" type="ORF">M4486_03680</name>
</gene>
<dbReference type="Gene3D" id="1.10.443.10">
    <property type="entry name" value="Intergrase catalytic core"/>
    <property type="match status" value="1"/>
</dbReference>
<evidence type="ECO:0000313" key="4">
    <source>
        <dbReference type="EMBL" id="UQN30453.1"/>
    </source>
</evidence>
<dbReference type="InterPro" id="IPR013762">
    <property type="entry name" value="Integrase-like_cat_sf"/>
</dbReference>
<dbReference type="InterPro" id="IPR010998">
    <property type="entry name" value="Integrase_recombinase_N"/>
</dbReference>
<evidence type="ECO:0000256" key="1">
    <source>
        <dbReference type="ARBA" id="ARBA00023125"/>
    </source>
</evidence>
<keyword evidence="2" id="KW-0233">DNA recombination</keyword>
<dbReference type="RefSeq" id="WP_249479776.1">
    <property type="nucleotide sequence ID" value="NZ_CP097218.1"/>
</dbReference>
<keyword evidence="5" id="KW-1185">Reference proteome</keyword>
<reference evidence="4" key="1">
    <citation type="submission" date="2022-05" db="EMBL/GenBank/DDBJ databases">
        <title>Genomic analysis of Brachybacterium sp. CBA3104.</title>
        <authorList>
            <person name="Roh S.W."/>
            <person name="Kim Y.B."/>
            <person name="Kim Y."/>
        </authorList>
    </citation>
    <scope>NUCLEOTIDE SEQUENCE</scope>
    <source>
        <strain evidence="4">CBA3104</strain>
    </source>
</reference>
<feature type="domain" description="Tyr recombinase" evidence="3">
    <location>
        <begin position="66"/>
        <end position="276"/>
    </location>
</feature>
<name>A0ABY4N7B8_9MICO</name>
<dbReference type="PROSITE" id="PS51898">
    <property type="entry name" value="TYR_RECOMBINASE"/>
    <property type="match status" value="1"/>
</dbReference>
<dbReference type="PANTHER" id="PTHR34605">
    <property type="entry name" value="PHAGE_INTEGRASE DOMAIN-CONTAINING PROTEIN"/>
    <property type="match status" value="1"/>
</dbReference>
<dbReference type="Proteomes" id="UP001055868">
    <property type="component" value="Chromosome"/>
</dbReference>
<accession>A0ABY4N7B8</accession>
<dbReference type="InterPro" id="IPR052925">
    <property type="entry name" value="Phage_Integrase-like_Recomb"/>
</dbReference>
<keyword evidence="1" id="KW-0238">DNA-binding</keyword>
<dbReference type="Gene3D" id="1.10.150.130">
    <property type="match status" value="1"/>
</dbReference>
<dbReference type="EMBL" id="CP097218">
    <property type="protein sequence ID" value="UQN30453.1"/>
    <property type="molecule type" value="Genomic_DNA"/>
</dbReference>
<dbReference type="InterPro" id="IPR011010">
    <property type="entry name" value="DNA_brk_join_enz"/>
</dbReference>
<proteinExistence type="predicted"/>
<evidence type="ECO:0000313" key="5">
    <source>
        <dbReference type="Proteomes" id="UP001055868"/>
    </source>
</evidence>
<dbReference type="PANTHER" id="PTHR34605:SF3">
    <property type="entry name" value="P CELL-TYPE AGGLUTINATION PROTEIN MAP4-LIKE-RELATED"/>
    <property type="match status" value="1"/>
</dbReference>